<name>A0ABW9ERG0_9BURK</name>
<dbReference type="Proteomes" id="UP001629392">
    <property type="component" value="Unassembled WGS sequence"/>
</dbReference>
<organism evidence="1 2">
    <name type="scientific">Paraburkholderia strydomiana</name>
    <dbReference type="NCBI Taxonomy" id="1245417"/>
    <lineage>
        <taxon>Bacteria</taxon>
        <taxon>Pseudomonadati</taxon>
        <taxon>Pseudomonadota</taxon>
        <taxon>Betaproteobacteria</taxon>
        <taxon>Burkholderiales</taxon>
        <taxon>Burkholderiaceae</taxon>
        <taxon>Paraburkholderia</taxon>
    </lineage>
</organism>
<evidence type="ECO:0000313" key="2">
    <source>
        <dbReference type="Proteomes" id="UP001629392"/>
    </source>
</evidence>
<reference evidence="1 2" key="1">
    <citation type="journal article" date="2024" name="Chem. Sci.">
        <title>Discovery of megapolipeptins by genome mining of a Burkholderiales bacteria collection.</title>
        <authorList>
            <person name="Paulo B.S."/>
            <person name="Recchia M.J.J."/>
            <person name="Lee S."/>
            <person name="Fergusson C.H."/>
            <person name="Romanowski S.B."/>
            <person name="Hernandez A."/>
            <person name="Krull N."/>
            <person name="Liu D.Y."/>
            <person name="Cavanagh H."/>
            <person name="Bos A."/>
            <person name="Gray C.A."/>
            <person name="Murphy B.T."/>
            <person name="Linington R.G."/>
            <person name="Eustaquio A.S."/>
        </authorList>
    </citation>
    <scope>NUCLEOTIDE SEQUENCE [LARGE SCALE GENOMIC DNA]</scope>
    <source>
        <strain evidence="1 2">RL17-350-BIC-E</strain>
    </source>
</reference>
<comment type="caution">
    <text evidence="1">The sequence shown here is derived from an EMBL/GenBank/DDBJ whole genome shotgun (WGS) entry which is preliminary data.</text>
</comment>
<evidence type="ECO:0000313" key="1">
    <source>
        <dbReference type="EMBL" id="MFM0721651.1"/>
    </source>
</evidence>
<protein>
    <submittedName>
        <fullName evidence="1">Uncharacterized protein</fullName>
    </submittedName>
</protein>
<gene>
    <name evidence="1" type="ORF">PQQ73_35765</name>
</gene>
<proteinExistence type="predicted"/>
<accession>A0ABW9ERG0</accession>
<dbReference type="EMBL" id="JAQQCL010000050">
    <property type="protein sequence ID" value="MFM0721651.1"/>
    <property type="molecule type" value="Genomic_DNA"/>
</dbReference>
<dbReference type="RefSeq" id="WP_408157776.1">
    <property type="nucleotide sequence ID" value="NZ_JAQQCL010000050.1"/>
</dbReference>
<keyword evidence="2" id="KW-1185">Reference proteome</keyword>
<sequence>MMKLVHDVDVAWRRLGKFLHLDTFRHAFEAEAGTAGPGTETEWVIVYRTAQGFCCIYRGAAVEFQDMLDVQIWSEEMEVQTYFIGL</sequence>